<evidence type="ECO:0000313" key="2">
    <source>
        <dbReference type="EMBL" id="SPP99671.1"/>
    </source>
</evidence>
<dbReference type="Gene3D" id="3.40.1360.10">
    <property type="match status" value="1"/>
</dbReference>
<evidence type="ECO:0000313" key="3">
    <source>
        <dbReference type="Proteomes" id="UP000245125"/>
    </source>
</evidence>
<gene>
    <name evidence="2" type="ORF">NBG4_1060004</name>
</gene>
<protein>
    <recommendedName>
        <fullName evidence="1">Toprim domain-containing protein</fullName>
    </recommendedName>
</protein>
<dbReference type="PANTHER" id="PTHR39964">
    <property type="entry name" value="UPF0292 PROTEIN TK1411"/>
    <property type="match status" value="1"/>
</dbReference>
<keyword evidence="3" id="KW-1185">Reference proteome</keyword>
<organism evidence="2 3">
    <name type="scientific">Candidatus Sulfobium mesophilum</name>
    <dbReference type="NCBI Taxonomy" id="2016548"/>
    <lineage>
        <taxon>Bacteria</taxon>
        <taxon>Pseudomonadati</taxon>
        <taxon>Nitrospirota</taxon>
        <taxon>Nitrospiria</taxon>
        <taxon>Nitrospirales</taxon>
        <taxon>Nitrospiraceae</taxon>
        <taxon>Candidatus Sulfobium</taxon>
    </lineage>
</organism>
<reference evidence="3" key="1">
    <citation type="submission" date="2018-03" db="EMBL/GenBank/DDBJ databases">
        <authorList>
            <person name="Zecchin S."/>
        </authorList>
    </citation>
    <scope>NUCLEOTIDE SEQUENCE [LARGE SCALE GENOMIC DNA]</scope>
</reference>
<dbReference type="AlphaFoldDB" id="A0A2U3QE09"/>
<dbReference type="SUPFAM" id="SSF110455">
    <property type="entry name" value="Toprim domain"/>
    <property type="match status" value="1"/>
</dbReference>
<sequence>MLNTQKKMPSADDTERAERLREVLVALYEVNKRIPVIVEGKKDAAALKKLGLVGDIITLHSGKGLYEFCEDIAEKFARVVILLDWDEKGEKLNSLVAEHLRGHWEEFSAFRGIIKILCQKDIKDVEGIPKLLGRLEGDEQPR</sequence>
<proteinExistence type="predicted"/>
<dbReference type="InterPro" id="IPR006171">
    <property type="entry name" value="TOPRIM_dom"/>
</dbReference>
<dbReference type="PROSITE" id="PS50880">
    <property type="entry name" value="TOPRIM"/>
    <property type="match status" value="1"/>
</dbReference>
<dbReference type="EMBL" id="OUUY01000009">
    <property type="protein sequence ID" value="SPP99671.1"/>
    <property type="molecule type" value="Genomic_DNA"/>
</dbReference>
<feature type="domain" description="Toprim" evidence="1">
    <location>
        <begin position="33"/>
        <end position="115"/>
    </location>
</feature>
<dbReference type="Proteomes" id="UP000245125">
    <property type="component" value="Unassembled WGS sequence"/>
</dbReference>
<evidence type="ECO:0000259" key="1">
    <source>
        <dbReference type="PROSITE" id="PS50880"/>
    </source>
</evidence>
<accession>A0A2U3QE09</accession>
<name>A0A2U3QE09_9BACT</name>
<dbReference type="Pfam" id="PF01751">
    <property type="entry name" value="Toprim"/>
    <property type="match status" value="1"/>
</dbReference>
<dbReference type="PANTHER" id="PTHR39964:SF2">
    <property type="entry name" value="UPF0292 PROTEIN MJ1624"/>
    <property type="match status" value="1"/>
</dbReference>